<dbReference type="SMART" id="SM00052">
    <property type="entry name" value="EAL"/>
    <property type="match status" value="1"/>
</dbReference>
<comment type="caution">
    <text evidence="3">The sequence shown here is derived from an EMBL/GenBank/DDBJ whole genome shotgun (WGS) entry which is preliminary data.</text>
</comment>
<dbReference type="EMBL" id="JAOVZR010000001">
    <property type="protein sequence ID" value="MCY0149410.1"/>
    <property type="molecule type" value="Genomic_DNA"/>
</dbReference>
<dbReference type="Pfam" id="PF00990">
    <property type="entry name" value="GGDEF"/>
    <property type="match status" value="1"/>
</dbReference>
<dbReference type="SUPFAM" id="SSF141868">
    <property type="entry name" value="EAL domain-like"/>
    <property type="match status" value="1"/>
</dbReference>
<dbReference type="CDD" id="cd01948">
    <property type="entry name" value="EAL"/>
    <property type="match status" value="1"/>
</dbReference>
<dbReference type="RefSeq" id="WP_267654892.1">
    <property type="nucleotide sequence ID" value="NZ_JAOVZR010000001.1"/>
</dbReference>
<keyword evidence="4" id="KW-1185">Reference proteome</keyword>
<dbReference type="InterPro" id="IPR043128">
    <property type="entry name" value="Rev_trsase/Diguanyl_cyclase"/>
</dbReference>
<dbReference type="InterPro" id="IPR000160">
    <property type="entry name" value="GGDEF_dom"/>
</dbReference>
<protein>
    <submittedName>
        <fullName evidence="3">EAL domain-containing protein</fullName>
    </submittedName>
</protein>
<dbReference type="InterPro" id="IPR001633">
    <property type="entry name" value="EAL_dom"/>
</dbReference>
<dbReference type="PROSITE" id="PS50883">
    <property type="entry name" value="EAL"/>
    <property type="match status" value="1"/>
</dbReference>
<evidence type="ECO:0000259" key="1">
    <source>
        <dbReference type="PROSITE" id="PS50883"/>
    </source>
</evidence>
<sequence>MGARHYITKPVDFAIALARINSQVSLKKETDEEDARRKSAEILAENLNRQVQVQDAALTEEATKRHVSEEKLHFMAYHDSLTGLLNRQGFRDDLQSALTDFSTDENEPALIFIDLNGFKSINDTYGHEAGDNLLIEVSKRLSEIFGPEVPLARLGGDEFAAIYKHSDQPQSAMAMANAAANKISEPFWLDGKSLHTGASCGVARASSFSNDLNGLIKAADLAMYHAKGKGTGGAALFEARMLEEQEDRRKLESDLRLAVQHSQFDVFFQPLVDMKTREIVSFEALLRWPHETRGMISPELFIPLAEETGLINQLGAWALRRACEEAANWPEHIGIAVNLSPLQFKSSSLLPTLVNTLATTGLSPKRLELEVTESALLGAEATNVTILKSIRELGVRVSMDDFGTGYSSLAYLQNFEFDKIKIDKRFIQSLESGASNAAIVDAIIKLGIQIGIKTTAEGIETESQYDSVVLRGCSEGQGYLFSRPLTAEDARAAISSKLPIE</sequence>
<evidence type="ECO:0000313" key="4">
    <source>
        <dbReference type="Proteomes" id="UP001073227"/>
    </source>
</evidence>
<accession>A0ABT3ZCA3</accession>
<gene>
    <name evidence="3" type="ORF">OEG84_17270</name>
</gene>
<dbReference type="PANTHER" id="PTHR44757:SF2">
    <property type="entry name" value="BIOFILM ARCHITECTURE MAINTENANCE PROTEIN MBAA"/>
    <property type="match status" value="1"/>
</dbReference>
<evidence type="ECO:0000259" key="2">
    <source>
        <dbReference type="PROSITE" id="PS50887"/>
    </source>
</evidence>
<dbReference type="CDD" id="cd01949">
    <property type="entry name" value="GGDEF"/>
    <property type="match status" value="1"/>
</dbReference>
<dbReference type="InterPro" id="IPR035919">
    <property type="entry name" value="EAL_sf"/>
</dbReference>
<dbReference type="SUPFAM" id="SSF55073">
    <property type="entry name" value="Nucleotide cyclase"/>
    <property type="match status" value="1"/>
</dbReference>
<dbReference type="Gene3D" id="3.30.70.270">
    <property type="match status" value="1"/>
</dbReference>
<feature type="domain" description="EAL" evidence="1">
    <location>
        <begin position="248"/>
        <end position="498"/>
    </location>
</feature>
<dbReference type="InterPro" id="IPR029787">
    <property type="entry name" value="Nucleotide_cyclase"/>
</dbReference>
<dbReference type="Gene3D" id="3.20.20.450">
    <property type="entry name" value="EAL domain"/>
    <property type="match status" value="1"/>
</dbReference>
<dbReference type="PANTHER" id="PTHR44757">
    <property type="entry name" value="DIGUANYLATE CYCLASE DGCP"/>
    <property type="match status" value="1"/>
</dbReference>
<proteinExistence type="predicted"/>
<dbReference type="InterPro" id="IPR052155">
    <property type="entry name" value="Biofilm_reg_signaling"/>
</dbReference>
<dbReference type="Pfam" id="PF00563">
    <property type="entry name" value="EAL"/>
    <property type="match status" value="1"/>
</dbReference>
<reference evidence="3" key="1">
    <citation type="submission" date="2022-10" db="EMBL/GenBank/DDBJ databases">
        <title>Hoeflea sp. G2-23, isolated from marine algae.</title>
        <authorList>
            <person name="Kristyanto S."/>
            <person name="Kim J.M."/>
            <person name="Jeon C.O."/>
        </authorList>
    </citation>
    <scope>NUCLEOTIDE SEQUENCE</scope>
    <source>
        <strain evidence="3">G2-23</strain>
    </source>
</reference>
<organism evidence="3 4">
    <name type="scientific">Hoeflea algicola</name>
    <dbReference type="NCBI Taxonomy" id="2983763"/>
    <lineage>
        <taxon>Bacteria</taxon>
        <taxon>Pseudomonadati</taxon>
        <taxon>Pseudomonadota</taxon>
        <taxon>Alphaproteobacteria</taxon>
        <taxon>Hyphomicrobiales</taxon>
        <taxon>Rhizobiaceae</taxon>
        <taxon>Hoeflea</taxon>
    </lineage>
</organism>
<dbReference type="Proteomes" id="UP001073227">
    <property type="component" value="Unassembled WGS sequence"/>
</dbReference>
<dbReference type="SMART" id="SM00267">
    <property type="entry name" value="GGDEF"/>
    <property type="match status" value="1"/>
</dbReference>
<name>A0ABT3ZCA3_9HYPH</name>
<evidence type="ECO:0000313" key="3">
    <source>
        <dbReference type="EMBL" id="MCY0149410.1"/>
    </source>
</evidence>
<dbReference type="PROSITE" id="PS50887">
    <property type="entry name" value="GGDEF"/>
    <property type="match status" value="1"/>
</dbReference>
<dbReference type="NCBIfam" id="TIGR00254">
    <property type="entry name" value="GGDEF"/>
    <property type="match status" value="1"/>
</dbReference>
<feature type="domain" description="GGDEF" evidence="2">
    <location>
        <begin position="106"/>
        <end position="239"/>
    </location>
</feature>